<name>A0A218W5D2_PUNGR</name>
<comment type="caution">
    <text evidence="1">The sequence shown here is derived from an EMBL/GenBank/DDBJ whole genome shotgun (WGS) entry which is preliminary data.</text>
</comment>
<reference evidence="2" key="1">
    <citation type="journal article" date="2017" name="Plant J.">
        <title>The pomegranate (Punica granatum L.) genome and the genomics of punicalagin biosynthesis.</title>
        <authorList>
            <person name="Qin G."/>
            <person name="Xu C."/>
            <person name="Ming R."/>
            <person name="Tang H."/>
            <person name="Guyot R."/>
            <person name="Kramer E.M."/>
            <person name="Hu Y."/>
            <person name="Yi X."/>
            <person name="Qi Y."/>
            <person name="Xu X."/>
            <person name="Gao Z."/>
            <person name="Pan H."/>
            <person name="Jian J."/>
            <person name="Tian Y."/>
            <person name="Yue Z."/>
            <person name="Xu Y."/>
        </authorList>
    </citation>
    <scope>NUCLEOTIDE SEQUENCE [LARGE SCALE GENOMIC DNA]</scope>
    <source>
        <strain evidence="2">cv. Dabenzi</strain>
    </source>
</reference>
<proteinExistence type="predicted"/>
<organism evidence="1 2">
    <name type="scientific">Punica granatum</name>
    <name type="common">Pomegranate</name>
    <dbReference type="NCBI Taxonomy" id="22663"/>
    <lineage>
        <taxon>Eukaryota</taxon>
        <taxon>Viridiplantae</taxon>
        <taxon>Streptophyta</taxon>
        <taxon>Embryophyta</taxon>
        <taxon>Tracheophyta</taxon>
        <taxon>Spermatophyta</taxon>
        <taxon>Magnoliopsida</taxon>
        <taxon>eudicotyledons</taxon>
        <taxon>Gunneridae</taxon>
        <taxon>Pentapetalae</taxon>
        <taxon>rosids</taxon>
        <taxon>malvids</taxon>
        <taxon>Myrtales</taxon>
        <taxon>Lythraceae</taxon>
        <taxon>Punica</taxon>
    </lineage>
</organism>
<evidence type="ECO:0000313" key="1">
    <source>
        <dbReference type="EMBL" id="OWM68094.1"/>
    </source>
</evidence>
<protein>
    <submittedName>
        <fullName evidence="1">Uncharacterized protein</fullName>
    </submittedName>
</protein>
<sequence length="88" mass="9770">MHSGSRLLDGHGTLLEMAHGSMGRWLTRLGRGRDELVRKPGKHLGTDSENYWNRILEASNGENNLTNGLGKSKTRRVCSFFCARAKTG</sequence>
<gene>
    <name evidence="1" type="ORF">CDL15_Pgr016294</name>
</gene>
<evidence type="ECO:0000313" key="2">
    <source>
        <dbReference type="Proteomes" id="UP000197138"/>
    </source>
</evidence>
<accession>A0A218W5D2</accession>
<dbReference type="AlphaFoldDB" id="A0A218W5D2"/>
<dbReference type="EMBL" id="MTKT01005171">
    <property type="protein sequence ID" value="OWM68094.1"/>
    <property type="molecule type" value="Genomic_DNA"/>
</dbReference>
<dbReference type="Proteomes" id="UP000197138">
    <property type="component" value="Unassembled WGS sequence"/>
</dbReference>